<keyword evidence="7 8" id="KW-0472">Membrane</keyword>
<dbReference type="PANTHER" id="PTHR35334:SF2">
    <property type="entry name" value="SERINE TRANSPORTER SDAC"/>
    <property type="match status" value="1"/>
</dbReference>
<dbReference type="GO" id="GO:0005886">
    <property type="term" value="C:plasma membrane"/>
    <property type="evidence" value="ECO:0007669"/>
    <property type="project" value="UniProtKB-SubCell"/>
</dbReference>
<dbReference type="InterPro" id="IPR018227">
    <property type="entry name" value="Amino_acid_transport_2"/>
</dbReference>
<feature type="non-terminal residue" evidence="9">
    <location>
        <position position="1"/>
    </location>
</feature>
<accession>A0A1T2XRE3</accession>
<dbReference type="EMBL" id="MSDF01000065">
    <property type="protein sequence ID" value="OPA82424.1"/>
    <property type="molecule type" value="Genomic_DNA"/>
</dbReference>
<evidence type="ECO:0000256" key="8">
    <source>
        <dbReference type="SAM" id="Phobius"/>
    </source>
</evidence>
<sequence length="80" mass="8517">RMTAAFMLVVCWLVATLNPSILGMIETLGGPVIASILFLMPMYAIRKVPAMAKYRGQASNVFVTAVGLVAITALVYSLIG</sequence>
<name>A0A1T2XRE3_PSEFL</name>
<comment type="caution">
    <text evidence="9">The sequence shown here is derived from an EMBL/GenBank/DDBJ whole genome shotgun (WGS) entry which is preliminary data.</text>
</comment>
<keyword evidence="6 8" id="KW-1133">Transmembrane helix</keyword>
<protein>
    <submittedName>
        <fullName evidence="9">HAAAP family serine/threonine permease</fullName>
    </submittedName>
</protein>
<keyword evidence="4" id="KW-0997">Cell inner membrane</keyword>
<proteinExistence type="predicted"/>
<dbReference type="Proteomes" id="UP000190965">
    <property type="component" value="Unassembled WGS sequence"/>
</dbReference>
<reference evidence="9 10" key="1">
    <citation type="submission" date="2016-12" db="EMBL/GenBank/DDBJ databases">
        <title>Draft genome sequences of seven strains of Pseudomonas fluorescens that produce 4-formylaminooxyvinylglycine.</title>
        <authorList>
            <person name="Okrent R.A."/>
            <person name="Manning V.A."/>
            <person name="Trippe K.M."/>
        </authorList>
    </citation>
    <scope>NUCLEOTIDE SEQUENCE [LARGE SCALE GENOMIC DNA]</scope>
    <source>
        <strain evidence="9 10">P5A</strain>
    </source>
</reference>
<gene>
    <name evidence="9" type="ORF">BFW87_31245</name>
</gene>
<evidence type="ECO:0000313" key="10">
    <source>
        <dbReference type="Proteomes" id="UP000190965"/>
    </source>
</evidence>
<dbReference type="GO" id="GO:0003333">
    <property type="term" value="P:amino acid transmembrane transport"/>
    <property type="evidence" value="ECO:0007669"/>
    <property type="project" value="InterPro"/>
</dbReference>
<keyword evidence="5 8" id="KW-0812">Transmembrane</keyword>
<evidence type="ECO:0000256" key="1">
    <source>
        <dbReference type="ARBA" id="ARBA00004429"/>
    </source>
</evidence>
<evidence type="ECO:0000256" key="7">
    <source>
        <dbReference type="ARBA" id="ARBA00023136"/>
    </source>
</evidence>
<comment type="subcellular location">
    <subcellularLocation>
        <location evidence="1">Cell inner membrane</location>
        <topology evidence="1">Multi-pass membrane protein</topology>
    </subcellularLocation>
</comment>
<dbReference type="PANTHER" id="PTHR35334">
    <property type="entry name" value="SERINE TRANSPORTER"/>
    <property type="match status" value="1"/>
</dbReference>
<evidence type="ECO:0000256" key="2">
    <source>
        <dbReference type="ARBA" id="ARBA00022448"/>
    </source>
</evidence>
<keyword evidence="2" id="KW-0813">Transport</keyword>
<keyword evidence="3" id="KW-1003">Cell membrane</keyword>
<organism evidence="9 10">
    <name type="scientific">Pseudomonas fluorescens</name>
    <dbReference type="NCBI Taxonomy" id="294"/>
    <lineage>
        <taxon>Bacteria</taxon>
        <taxon>Pseudomonadati</taxon>
        <taxon>Pseudomonadota</taxon>
        <taxon>Gammaproteobacteria</taxon>
        <taxon>Pseudomonadales</taxon>
        <taxon>Pseudomonadaceae</taxon>
        <taxon>Pseudomonas</taxon>
    </lineage>
</organism>
<evidence type="ECO:0000256" key="5">
    <source>
        <dbReference type="ARBA" id="ARBA00022692"/>
    </source>
</evidence>
<dbReference type="AlphaFoldDB" id="A0A1T2XRE3"/>
<evidence type="ECO:0000256" key="6">
    <source>
        <dbReference type="ARBA" id="ARBA00022989"/>
    </source>
</evidence>
<evidence type="ECO:0000256" key="3">
    <source>
        <dbReference type="ARBA" id="ARBA00022475"/>
    </source>
</evidence>
<feature type="transmembrane region" description="Helical" evidence="8">
    <location>
        <begin position="58"/>
        <end position="79"/>
    </location>
</feature>
<evidence type="ECO:0000313" key="9">
    <source>
        <dbReference type="EMBL" id="OPA82424.1"/>
    </source>
</evidence>
<evidence type="ECO:0000256" key="4">
    <source>
        <dbReference type="ARBA" id="ARBA00022519"/>
    </source>
</evidence>